<dbReference type="Gene3D" id="1.10.390.10">
    <property type="entry name" value="Neutral Protease Domain 2"/>
    <property type="match status" value="2"/>
</dbReference>
<evidence type="ECO:0000259" key="3">
    <source>
        <dbReference type="Pfam" id="PF11838"/>
    </source>
</evidence>
<evidence type="ECO:0000313" key="5">
    <source>
        <dbReference type="EMBL" id="ODM91062.1"/>
    </source>
</evidence>
<dbReference type="GO" id="GO:0016020">
    <property type="term" value="C:membrane"/>
    <property type="evidence" value="ECO:0007669"/>
    <property type="project" value="TreeGrafter"/>
</dbReference>
<dbReference type="GO" id="GO:0043171">
    <property type="term" value="P:peptide catabolic process"/>
    <property type="evidence" value="ECO:0007669"/>
    <property type="project" value="TreeGrafter"/>
</dbReference>
<comment type="similarity">
    <text evidence="1">Belongs to the peptidase M1 family.</text>
</comment>
<dbReference type="GO" id="GO:0006508">
    <property type="term" value="P:proteolysis"/>
    <property type="evidence" value="ECO:0007669"/>
    <property type="project" value="TreeGrafter"/>
</dbReference>
<feature type="domain" description="Peptidase M1 membrane alanine aminopeptidase" evidence="2">
    <location>
        <begin position="289"/>
        <end position="400"/>
    </location>
</feature>
<dbReference type="GO" id="GO:0005737">
    <property type="term" value="C:cytoplasm"/>
    <property type="evidence" value="ECO:0007669"/>
    <property type="project" value="TreeGrafter"/>
</dbReference>
<dbReference type="InterPro" id="IPR014782">
    <property type="entry name" value="Peptidase_M1_dom"/>
</dbReference>
<feature type="domain" description="Aminopeptidase N-like N-terminal" evidence="4">
    <location>
        <begin position="34"/>
        <end position="249"/>
    </location>
</feature>
<keyword evidence="5" id="KW-0031">Aminopeptidase</keyword>
<dbReference type="OMA" id="NITRNMA"/>
<accession>A0A1D2MDR8</accession>
<reference evidence="5 6" key="1">
    <citation type="journal article" date="2016" name="Genome Biol. Evol.">
        <title>Gene Family Evolution Reflects Adaptation to Soil Environmental Stressors in the Genome of the Collembolan Orchesella cincta.</title>
        <authorList>
            <person name="Faddeeva-Vakhrusheva A."/>
            <person name="Derks M.F."/>
            <person name="Anvar S.Y."/>
            <person name="Agamennone V."/>
            <person name="Suring W."/>
            <person name="Smit S."/>
            <person name="van Straalen N.M."/>
            <person name="Roelofs D."/>
        </authorList>
    </citation>
    <scope>NUCLEOTIDE SEQUENCE [LARGE SCALE GENOMIC DNA]</scope>
    <source>
        <tissue evidence="5">Mixed pool</tissue>
    </source>
</reference>
<dbReference type="GO" id="GO:0008270">
    <property type="term" value="F:zinc ion binding"/>
    <property type="evidence" value="ECO:0007669"/>
    <property type="project" value="InterPro"/>
</dbReference>
<dbReference type="Pfam" id="PF17900">
    <property type="entry name" value="Peptidase_M1_N"/>
    <property type="match status" value="1"/>
</dbReference>
<dbReference type="OrthoDB" id="6584069at2759"/>
<dbReference type="Gene3D" id="2.60.40.1910">
    <property type="match status" value="1"/>
</dbReference>
<dbReference type="Proteomes" id="UP000094527">
    <property type="component" value="Unassembled WGS sequence"/>
</dbReference>
<organism evidence="5 6">
    <name type="scientific">Orchesella cincta</name>
    <name type="common">Springtail</name>
    <name type="synonym">Podura cincta</name>
    <dbReference type="NCBI Taxonomy" id="48709"/>
    <lineage>
        <taxon>Eukaryota</taxon>
        <taxon>Metazoa</taxon>
        <taxon>Ecdysozoa</taxon>
        <taxon>Arthropoda</taxon>
        <taxon>Hexapoda</taxon>
        <taxon>Collembola</taxon>
        <taxon>Entomobryomorpha</taxon>
        <taxon>Entomobryoidea</taxon>
        <taxon>Orchesellidae</taxon>
        <taxon>Orchesellinae</taxon>
        <taxon>Orchesella</taxon>
    </lineage>
</organism>
<dbReference type="EMBL" id="LJIJ01001686">
    <property type="protein sequence ID" value="ODM91062.1"/>
    <property type="molecule type" value="Genomic_DNA"/>
</dbReference>
<dbReference type="InterPro" id="IPR024571">
    <property type="entry name" value="ERAP1-like_C_dom"/>
</dbReference>
<evidence type="ECO:0000259" key="4">
    <source>
        <dbReference type="Pfam" id="PF17900"/>
    </source>
</evidence>
<keyword evidence="5" id="KW-0645">Protease</keyword>
<feature type="domain" description="ERAP1-like C-terminal" evidence="3">
    <location>
        <begin position="532"/>
        <end position="806"/>
    </location>
</feature>
<sequence length="867" mass="98466">MSMRLGGYLTWSEGLGGLSDMEFANSLILNKTFVPSHYDIELRVILEDGEPAGEIYTAPGATRIFGDIKTPTSKLELVAYQYQLDIVKESVTVQTKNGNKSETVNVTEVYTDSDGNFTIHLGRELEFGEELEVYVKHIAQIKRGSGGLVHLSYLTETGEGRRFATTRFFDEQNERPFDIQAWRAFPCVDEKQITALNRGLLNIKSTFDLTIIRKENYTSLSNGELVSSTPDPKYEGWIIDKFSRTVPITPSRVSLLVSDFSHVSFTSKQNKTVRVHAPQHLLKNGGGKYAAEIGAKLFDFYESYFNTSSQSSKMDFAVIPKLPGSVESWGLSFLPHKIEDVSLLLKPNANFKSKLLVDGKIAESLARQWIGHWWNDNYFNLGIVKYLKYLGMEAADPEYSVLPQGTLQKALQTYVRKLTEEKGETDPEAFFQMLQDAAGNDHLNVSSFMHSWIDQVGYPVVKVSVLNDSFVQLLQEKFKVSEEKDLNQNSTWEIPITIFSEEKPHLENTTLPQFWLKQDGDQLSLEHNASDWIMVNYNATGYYRVFYEDSLLNLIQQQLEKDPSLINPLSKAQLLDDYFVFAEKNDGDIQTALNLTKYLYQETEYVVWRTVLNHFGQFDRRFSSHSAYSAFQKYVNNKLNYALTSIGIDDSPEDSTLRKALRSELLRWACGKGEPSPLCTAEAKKLLESWKVNGTSSEELNQPLACAAVAIGGKEAFVLYQQYEKLAKGNGTKEQRVNFLGPLACATDKYIVEWLYNSTIHENSTVVRLDDGKFILNELILKPHGRRQLLPFLRGNLDKFIEHFNSWNQPKPLWPGSWREGVATFMEINKGKLSISQSVDRYSLGITQGVEWMNSTGSIILEWLESV</sequence>
<dbReference type="GO" id="GO:0070006">
    <property type="term" value="F:metalloaminopeptidase activity"/>
    <property type="evidence" value="ECO:0007669"/>
    <property type="project" value="TreeGrafter"/>
</dbReference>
<dbReference type="Pfam" id="PF01433">
    <property type="entry name" value="Peptidase_M1"/>
    <property type="match status" value="1"/>
</dbReference>
<dbReference type="InterPro" id="IPR045357">
    <property type="entry name" value="Aminopeptidase_N-like_N"/>
</dbReference>
<dbReference type="Gene3D" id="2.60.40.1730">
    <property type="entry name" value="tricorn interacting facor f3 domain"/>
    <property type="match status" value="1"/>
</dbReference>
<name>A0A1D2MDR8_ORCCI</name>
<keyword evidence="5" id="KW-0378">Hydrolase</keyword>
<proteinExistence type="inferred from homology"/>
<dbReference type="InterPro" id="IPR042097">
    <property type="entry name" value="Aminopeptidase_N-like_N_sf"/>
</dbReference>
<dbReference type="PANTHER" id="PTHR11533">
    <property type="entry name" value="PROTEASE M1 ZINC METALLOPROTEASE"/>
    <property type="match status" value="1"/>
</dbReference>
<dbReference type="InterPro" id="IPR050344">
    <property type="entry name" value="Peptidase_M1_aminopeptidases"/>
</dbReference>
<gene>
    <name evidence="5" type="ORF">Ocin01_15622</name>
</gene>
<comment type="caution">
    <text evidence="5">The sequence shown here is derived from an EMBL/GenBank/DDBJ whole genome shotgun (WGS) entry which is preliminary data.</text>
</comment>
<protein>
    <submittedName>
        <fullName evidence="5">Aminopeptidase Q</fullName>
    </submittedName>
</protein>
<dbReference type="Gene3D" id="1.25.50.20">
    <property type="match status" value="1"/>
</dbReference>
<dbReference type="STRING" id="48709.A0A1D2MDR8"/>
<dbReference type="GO" id="GO:0005615">
    <property type="term" value="C:extracellular space"/>
    <property type="evidence" value="ECO:0007669"/>
    <property type="project" value="TreeGrafter"/>
</dbReference>
<dbReference type="PANTHER" id="PTHR11533:SF299">
    <property type="entry name" value="AMINOPEPTIDASE"/>
    <property type="match status" value="1"/>
</dbReference>
<evidence type="ECO:0000313" key="6">
    <source>
        <dbReference type="Proteomes" id="UP000094527"/>
    </source>
</evidence>
<dbReference type="SUPFAM" id="SSF55486">
    <property type="entry name" value="Metalloproteases ('zincins'), catalytic domain"/>
    <property type="match status" value="1"/>
</dbReference>
<keyword evidence="6" id="KW-1185">Reference proteome</keyword>
<dbReference type="Pfam" id="PF11838">
    <property type="entry name" value="ERAP1_C"/>
    <property type="match status" value="1"/>
</dbReference>
<evidence type="ECO:0000256" key="1">
    <source>
        <dbReference type="ARBA" id="ARBA00010136"/>
    </source>
</evidence>
<dbReference type="AlphaFoldDB" id="A0A1D2MDR8"/>
<evidence type="ECO:0000259" key="2">
    <source>
        <dbReference type="Pfam" id="PF01433"/>
    </source>
</evidence>
<dbReference type="GO" id="GO:0042277">
    <property type="term" value="F:peptide binding"/>
    <property type="evidence" value="ECO:0007669"/>
    <property type="project" value="TreeGrafter"/>
</dbReference>
<dbReference type="InterPro" id="IPR027268">
    <property type="entry name" value="Peptidase_M4/M1_CTD_sf"/>
</dbReference>
<dbReference type="SUPFAM" id="SSF63737">
    <property type="entry name" value="Leukotriene A4 hydrolase N-terminal domain"/>
    <property type="match status" value="1"/>
</dbReference>